<comment type="caution">
    <text evidence="2">The sequence shown here is derived from an EMBL/GenBank/DDBJ whole genome shotgun (WGS) entry which is preliminary data.</text>
</comment>
<dbReference type="EMBL" id="JAHLQF010000001">
    <property type="protein sequence ID" value="MBU5482863.1"/>
    <property type="molecule type" value="Genomic_DNA"/>
</dbReference>
<keyword evidence="1" id="KW-1133">Transmembrane helix</keyword>
<accession>A0ABS6ECV1</accession>
<keyword evidence="3" id="KW-1185">Reference proteome</keyword>
<gene>
    <name evidence="2" type="ORF">KQI86_00910</name>
</gene>
<keyword evidence="1" id="KW-0812">Transmembrane</keyword>
<dbReference type="InterPro" id="IPR010026">
    <property type="entry name" value="Phage_holin_LL-H"/>
</dbReference>
<proteinExistence type="predicted"/>
<evidence type="ECO:0008006" key="4">
    <source>
        <dbReference type="Google" id="ProtNLM"/>
    </source>
</evidence>
<reference evidence="2 3" key="1">
    <citation type="submission" date="2021-06" db="EMBL/GenBank/DDBJ databases">
        <authorList>
            <person name="Sun Q."/>
            <person name="Li D."/>
        </authorList>
    </citation>
    <scope>NUCLEOTIDE SEQUENCE [LARGE SCALE GENOMIC DNA]</scope>
    <source>
        <strain evidence="2 3">MSJ-11</strain>
    </source>
</reference>
<sequence>MQSGIMDILVQGILSILGVIISYFITVLVSYLSKKKEMLIKQIGAEQYNGTYNIAKSIFYAVEQQFKYMPQTGTEKKKIFDQLLLNQIPSLSQEELDHFREAIVGEINTQLKNSKLLGEAPIFNPKIDEADPKITE</sequence>
<evidence type="ECO:0000256" key="1">
    <source>
        <dbReference type="SAM" id="Phobius"/>
    </source>
</evidence>
<name>A0ABS6ECV1_9CLOT</name>
<evidence type="ECO:0000313" key="2">
    <source>
        <dbReference type="EMBL" id="MBU5482863.1"/>
    </source>
</evidence>
<organism evidence="2 3">
    <name type="scientific">Clostridium mobile</name>
    <dbReference type="NCBI Taxonomy" id="2841512"/>
    <lineage>
        <taxon>Bacteria</taxon>
        <taxon>Bacillati</taxon>
        <taxon>Bacillota</taxon>
        <taxon>Clostridia</taxon>
        <taxon>Eubacteriales</taxon>
        <taxon>Clostridiaceae</taxon>
        <taxon>Clostridium</taxon>
    </lineage>
</organism>
<protein>
    <recommendedName>
        <fullName evidence="4">Phage holin, LL-H family</fullName>
    </recommendedName>
</protein>
<feature type="transmembrane region" description="Helical" evidence="1">
    <location>
        <begin position="12"/>
        <end position="32"/>
    </location>
</feature>
<dbReference type="Proteomes" id="UP000726170">
    <property type="component" value="Unassembled WGS sequence"/>
</dbReference>
<dbReference type="Pfam" id="PF09682">
    <property type="entry name" value="Phage_holin_6_1"/>
    <property type="match status" value="1"/>
</dbReference>
<evidence type="ECO:0000313" key="3">
    <source>
        <dbReference type="Proteomes" id="UP000726170"/>
    </source>
</evidence>
<keyword evidence="1" id="KW-0472">Membrane</keyword>